<name>A0A3E4LIY7_9FIRM</name>
<evidence type="ECO:0000313" key="4">
    <source>
        <dbReference type="Proteomes" id="UP000260793"/>
    </source>
</evidence>
<keyword evidence="3" id="KW-0808">Transferase</keyword>
<comment type="caution">
    <text evidence="3">The sequence shown here is derived from an EMBL/GenBank/DDBJ whole genome shotgun (WGS) entry which is preliminary data.</text>
</comment>
<dbReference type="AlphaFoldDB" id="A0A3E4LIY7"/>
<feature type="domain" description="Glycosyltransferase subfamily 4-like N-terminal" evidence="2">
    <location>
        <begin position="12"/>
        <end position="152"/>
    </location>
</feature>
<gene>
    <name evidence="3" type="ORF">DXD17_12420</name>
</gene>
<dbReference type="Gene3D" id="3.40.50.2000">
    <property type="entry name" value="Glycogen Phosphorylase B"/>
    <property type="match status" value="2"/>
</dbReference>
<protein>
    <submittedName>
        <fullName evidence="3">Glycosyltransferase family 1 protein</fullName>
    </submittedName>
</protein>
<reference evidence="3 4" key="1">
    <citation type="submission" date="2018-08" db="EMBL/GenBank/DDBJ databases">
        <title>A genome reference for cultivated species of the human gut microbiota.</title>
        <authorList>
            <person name="Zou Y."/>
            <person name="Xue W."/>
            <person name="Luo G."/>
        </authorList>
    </citation>
    <scope>NUCLEOTIDE SEQUENCE [LARGE SCALE GENOMIC DNA]</scope>
    <source>
        <strain evidence="3 4">TF11-7</strain>
    </source>
</reference>
<evidence type="ECO:0000313" key="3">
    <source>
        <dbReference type="EMBL" id="RGK37423.1"/>
    </source>
</evidence>
<accession>A0A3E4LIY7</accession>
<dbReference type="InterPro" id="IPR001296">
    <property type="entry name" value="Glyco_trans_1"/>
</dbReference>
<evidence type="ECO:0000259" key="2">
    <source>
        <dbReference type="Pfam" id="PF13477"/>
    </source>
</evidence>
<dbReference type="PANTHER" id="PTHR12526:SF638">
    <property type="entry name" value="SPORE COAT PROTEIN SA"/>
    <property type="match status" value="1"/>
</dbReference>
<dbReference type="InterPro" id="IPR028098">
    <property type="entry name" value="Glyco_trans_4-like_N"/>
</dbReference>
<dbReference type="Pfam" id="PF13477">
    <property type="entry name" value="Glyco_trans_4_2"/>
    <property type="match status" value="1"/>
</dbReference>
<evidence type="ECO:0000259" key="1">
    <source>
        <dbReference type="Pfam" id="PF00534"/>
    </source>
</evidence>
<dbReference type="RefSeq" id="WP_117688597.1">
    <property type="nucleotide sequence ID" value="NZ_QSQN01000039.1"/>
</dbReference>
<feature type="domain" description="Glycosyl transferase family 1" evidence="1">
    <location>
        <begin position="196"/>
        <end position="347"/>
    </location>
</feature>
<dbReference type="SUPFAM" id="SSF53756">
    <property type="entry name" value="UDP-Glycosyltransferase/glycogen phosphorylase"/>
    <property type="match status" value="1"/>
</dbReference>
<dbReference type="Proteomes" id="UP000260793">
    <property type="component" value="Unassembled WGS sequence"/>
</dbReference>
<proteinExistence type="predicted"/>
<dbReference type="GO" id="GO:0016757">
    <property type="term" value="F:glycosyltransferase activity"/>
    <property type="evidence" value="ECO:0007669"/>
    <property type="project" value="InterPro"/>
</dbReference>
<dbReference type="Pfam" id="PF00534">
    <property type="entry name" value="Glycos_transf_1"/>
    <property type="match status" value="1"/>
</dbReference>
<dbReference type="PANTHER" id="PTHR12526">
    <property type="entry name" value="GLYCOSYLTRANSFERASE"/>
    <property type="match status" value="1"/>
</dbReference>
<organism evidence="3 4">
    <name type="scientific">[Ruminococcus] lactaris</name>
    <dbReference type="NCBI Taxonomy" id="46228"/>
    <lineage>
        <taxon>Bacteria</taxon>
        <taxon>Bacillati</taxon>
        <taxon>Bacillota</taxon>
        <taxon>Clostridia</taxon>
        <taxon>Lachnospirales</taxon>
        <taxon>Lachnospiraceae</taxon>
        <taxon>Mediterraneibacter</taxon>
    </lineage>
</organism>
<sequence length="366" mass="41619">MNILIICNYSSGLYTLRGMLIQELIEQGHTVKAIVPKLDDENEKKAENNLKKMQCAIKRIPMERRGMNPVKDLGLMRAYYATVKKMQPDLVLTYTIKPNIYGGMVCRLLKVPYIVNITGLGTAFQGNGLLKQLVTGMYKSASKKVKVVLFENVENRDIFVNARIVPKNKTHVLAGAGVDLEHFQYAGYPESGDCTRFLFIGRVMKEKGIDELFQAMRKLNKNGYKCSLDVLGGFEENYSERIKKYEAEGWLHYQGYQTDVRPFIEQSHCFVLPSWHEGMANTNLENAAMGRPVITSNIHGCLEAVENDVTGYLCEKQNAEDLYGKLKQMCELSYEDRKAMGIAGRKHMEEVFDKKKVVEETIKNVI</sequence>
<dbReference type="CDD" id="cd03808">
    <property type="entry name" value="GT4_CapM-like"/>
    <property type="match status" value="1"/>
</dbReference>
<dbReference type="EMBL" id="QSQN01000039">
    <property type="protein sequence ID" value="RGK37423.1"/>
    <property type="molecule type" value="Genomic_DNA"/>
</dbReference>